<dbReference type="Pfam" id="PF18602">
    <property type="entry name" value="Rap1a"/>
    <property type="match status" value="1"/>
</dbReference>
<sequence>MTRLLLIVLIAGAMPAAAQPASVQPWMTGERLVKLLGNVDPSEITMTPNSPFSTRAVAAEYLDMSNGQFVRGYIQAVHDATEGKQWCPSKGGKPMPHELEDDARRALQQLPGAQLKRNAADLIVEVWQKTWPCPAGQRRER</sequence>
<dbReference type="Proteomes" id="UP001206572">
    <property type="component" value="Unassembled WGS sequence"/>
</dbReference>
<evidence type="ECO:0000313" key="3">
    <source>
        <dbReference type="EMBL" id="MCS0594811.1"/>
    </source>
</evidence>
<keyword evidence="4" id="KW-1185">Reference proteome</keyword>
<dbReference type="Gene3D" id="1.10.890.40">
    <property type="match status" value="1"/>
</dbReference>
<evidence type="ECO:0000259" key="2">
    <source>
        <dbReference type="Pfam" id="PF18602"/>
    </source>
</evidence>
<reference evidence="3 4" key="1">
    <citation type="submission" date="2022-08" db="EMBL/GenBank/DDBJ databases">
        <title>Reclassification of Massilia species as members of the genera Telluria, Duganella, Pseudoduganella, Mokoshia gen. nov. and Zemynaea gen. nov. using orthogonal and non-orthogonal genome-based approaches.</title>
        <authorList>
            <person name="Bowman J.P."/>
        </authorList>
    </citation>
    <scope>NUCLEOTIDE SEQUENCE [LARGE SCALE GENOMIC DNA]</scope>
    <source>
        <strain evidence="3 4">JCM 31661</strain>
    </source>
</reference>
<organism evidence="3 4">
    <name type="scientific">Massilia agri</name>
    <dbReference type="NCBI Taxonomy" id="1886785"/>
    <lineage>
        <taxon>Bacteria</taxon>
        <taxon>Pseudomonadati</taxon>
        <taxon>Pseudomonadota</taxon>
        <taxon>Betaproteobacteria</taxon>
        <taxon>Burkholderiales</taxon>
        <taxon>Oxalobacteraceae</taxon>
        <taxon>Telluria group</taxon>
        <taxon>Massilia</taxon>
    </lineage>
</organism>
<proteinExistence type="predicted"/>
<feature type="chain" id="PRO_5047450830" description="Rap1a immunity protein domain-containing protein" evidence="1">
    <location>
        <begin position="19"/>
        <end position="141"/>
    </location>
</feature>
<dbReference type="InterPro" id="IPR041238">
    <property type="entry name" value="Rap1a"/>
</dbReference>
<evidence type="ECO:0000256" key="1">
    <source>
        <dbReference type="SAM" id="SignalP"/>
    </source>
</evidence>
<protein>
    <recommendedName>
        <fullName evidence="2">Rap1a immunity protein domain-containing protein</fullName>
    </recommendedName>
</protein>
<dbReference type="EMBL" id="JANUHA010000001">
    <property type="protein sequence ID" value="MCS0594811.1"/>
    <property type="molecule type" value="Genomic_DNA"/>
</dbReference>
<keyword evidence="1" id="KW-0732">Signal</keyword>
<dbReference type="RefSeq" id="WP_258825903.1">
    <property type="nucleotide sequence ID" value="NZ_JANUHA010000001.1"/>
</dbReference>
<evidence type="ECO:0000313" key="4">
    <source>
        <dbReference type="Proteomes" id="UP001206572"/>
    </source>
</evidence>
<gene>
    <name evidence="3" type="ORF">NX780_00460</name>
</gene>
<comment type="caution">
    <text evidence="3">The sequence shown here is derived from an EMBL/GenBank/DDBJ whole genome shotgun (WGS) entry which is preliminary data.</text>
</comment>
<feature type="domain" description="Rap1a immunity protein" evidence="2">
    <location>
        <begin position="61"/>
        <end position="133"/>
    </location>
</feature>
<feature type="signal peptide" evidence="1">
    <location>
        <begin position="1"/>
        <end position="18"/>
    </location>
</feature>
<accession>A0ABT2AF52</accession>
<name>A0ABT2AF52_9BURK</name>